<dbReference type="InterPro" id="IPR013324">
    <property type="entry name" value="RNA_pol_sigma_r3/r4-like"/>
</dbReference>
<dbReference type="InterPro" id="IPR036388">
    <property type="entry name" value="WH-like_DNA-bd_sf"/>
</dbReference>
<dbReference type="KEGG" id="rpe:RPE_3470"/>
<dbReference type="PANTHER" id="PTHR43133">
    <property type="entry name" value="RNA POLYMERASE ECF-TYPE SIGMA FACTO"/>
    <property type="match status" value="1"/>
</dbReference>
<keyword evidence="3" id="KW-0731">Sigma factor</keyword>
<dbReference type="AlphaFoldDB" id="Q07KY4"/>
<dbReference type="InterPro" id="IPR013249">
    <property type="entry name" value="RNA_pol_sigma70_r4_t2"/>
</dbReference>
<protein>
    <submittedName>
        <fullName evidence="6">RNA polymerase, sigma-24 subunit, ECF subfamily</fullName>
    </submittedName>
</protein>
<reference evidence="6" key="1">
    <citation type="submission" date="2006-09" db="EMBL/GenBank/DDBJ databases">
        <title>Complete sequence of Rhodopseudomonas palustris BisA53.</title>
        <authorList>
            <consortium name="US DOE Joint Genome Institute"/>
            <person name="Copeland A."/>
            <person name="Lucas S."/>
            <person name="Lapidus A."/>
            <person name="Barry K."/>
            <person name="Detter J.C."/>
            <person name="Glavina del Rio T."/>
            <person name="Hammon N."/>
            <person name="Israni S."/>
            <person name="Dalin E."/>
            <person name="Tice H."/>
            <person name="Pitluck S."/>
            <person name="Chain P."/>
            <person name="Malfatti S."/>
            <person name="Shin M."/>
            <person name="Vergez L."/>
            <person name="Schmutz J."/>
            <person name="Larimer F."/>
            <person name="Land M."/>
            <person name="Hauser L."/>
            <person name="Pelletier D.A."/>
            <person name="Kyrpides N."/>
            <person name="Kim E."/>
            <person name="Harwood C.S."/>
            <person name="Oda Y."/>
            <person name="Richardson P."/>
        </authorList>
    </citation>
    <scope>NUCLEOTIDE SEQUENCE [LARGE SCALE GENOMIC DNA]</scope>
    <source>
        <strain evidence="6">BisA53</strain>
    </source>
</reference>
<feature type="domain" description="RNA polymerase sigma factor 70 region 4 type 2" evidence="5">
    <location>
        <begin position="109"/>
        <end position="158"/>
    </location>
</feature>
<dbReference type="Gene3D" id="1.10.1740.10">
    <property type="match status" value="1"/>
</dbReference>
<dbReference type="InterPro" id="IPR014284">
    <property type="entry name" value="RNA_pol_sigma-70_dom"/>
</dbReference>
<sequence length="180" mass="19881">MADINRVRLHGQLVENYDGLIKKLTRKLGSVDSAHEALHETFLRLDRVTDAAPVRSPADFIFRTAINVAKDRQKAENYRVSRAEIDSLLDVCDEGPDPARIVEARSEIEAFARALSELPPRPREVLRSIAVDGQSAVEVAARLGVSVRTVESDFKLALCHCADCLHHALIPRAGGPRPRS</sequence>
<dbReference type="SUPFAM" id="SSF88659">
    <property type="entry name" value="Sigma3 and sigma4 domains of RNA polymerase sigma factors"/>
    <property type="match status" value="1"/>
</dbReference>
<dbReference type="InterPro" id="IPR039425">
    <property type="entry name" value="RNA_pol_sigma-70-like"/>
</dbReference>
<dbReference type="Gene3D" id="1.10.10.10">
    <property type="entry name" value="Winged helix-like DNA-binding domain superfamily/Winged helix DNA-binding domain"/>
    <property type="match status" value="1"/>
</dbReference>
<evidence type="ECO:0000256" key="3">
    <source>
        <dbReference type="ARBA" id="ARBA00023082"/>
    </source>
</evidence>
<evidence type="ECO:0000256" key="2">
    <source>
        <dbReference type="ARBA" id="ARBA00023015"/>
    </source>
</evidence>
<dbReference type="InterPro" id="IPR013325">
    <property type="entry name" value="RNA_pol_sigma_r2"/>
</dbReference>
<dbReference type="Pfam" id="PF08281">
    <property type="entry name" value="Sigma70_r4_2"/>
    <property type="match status" value="1"/>
</dbReference>
<organism evidence="6">
    <name type="scientific">Rhodopseudomonas palustris (strain BisA53)</name>
    <dbReference type="NCBI Taxonomy" id="316055"/>
    <lineage>
        <taxon>Bacteria</taxon>
        <taxon>Pseudomonadati</taxon>
        <taxon>Pseudomonadota</taxon>
        <taxon>Alphaproteobacteria</taxon>
        <taxon>Hyphomicrobiales</taxon>
        <taxon>Nitrobacteraceae</taxon>
        <taxon>Rhodopseudomonas</taxon>
    </lineage>
</organism>
<dbReference type="NCBIfam" id="TIGR02937">
    <property type="entry name" value="sigma70-ECF"/>
    <property type="match status" value="1"/>
</dbReference>
<gene>
    <name evidence="6" type="ordered locus">RPE_3470</name>
</gene>
<proteinExistence type="inferred from homology"/>
<dbReference type="SUPFAM" id="SSF88946">
    <property type="entry name" value="Sigma2 domain of RNA polymerase sigma factors"/>
    <property type="match status" value="1"/>
</dbReference>
<name>Q07KY4_RHOP5</name>
<evidence type="ECO:0000256" key="4">
    <source>
        <dbReference type="ARBA" id="ARBA00023163"/>
    </source>
</evidence>
<evidence type="ECO:0000313" key="6">
    <source>
        <dbReference type="EMBL" id="ABJ07400.1"/>
    </source>
</evidence>
<dbReference type="GO" id="GO:0006352">
    <property type="term" value="P:DNA-templated transcription initiation"/>
    <property type="evidence" value="ECO:0007669"/>
    <property type="project" value="InterPro"/>
</dbReference>
<evidence type="ECO:0000256" key="1">
    <source>
        <dbReference type="ARBA" id="ARBA00010641"/>
    </source>
</evidence>
<dbReference type="HOGENOM" id="CLU_047691_12_3_5"/>
<dbReference type="GO" id="GO:0016987">
    <property type="term" value="F:sigma factor activity"/>
    <property type="evidence" value="ECO:0007669"/>
    <property type="project" value="UniProtKB-KW"/>
</dbReference>
<dbReference type="eggNOG" id="COG1595">
    <property type="taxonomic scope" value="Bacteria"/>
</dbReference>
<comment type="similarity">
    <text evidence="1">Belongs to the sigma-70 factor family. ECF subfamily.</text>
</comment>
<dbReference type="PANTHER" id="PTHR43133:SF63">
    <property type="entry name" value="RNA POLYMERASE SIGMA FACTOR FECI-RELATED"/>
    <property type="match status" value="1"/>
</dbReference>
<keyword evidence="4" id="KW-0804">Transcription</keyword>
<dbReference type="EMBL" id="CP000463">
    <property type="protein sequence ID" value="ABJ07400.1"/>
    <property type="molecule type" value="Genomic_DNA"/>
</dbReference>
<dbReference type="GO" id="GO:0003677">
    <property type="term" value="F:DNA binding"/>
    <property type="evidence" value="ECO:0007669"/>
    <property type="project" value="InterPro"/>
</dbReference>
<evidence type="ECO:0000259" key="5">
    <source>
        <dbReference type="Pfam" id="PF08281"/>
    </source>
</evidence>
<keyword evidence="2" id="KW-0805">Transcription regulation</keyword>
<dbReference type="STRING" id="316055.RPE_3470"/>
<accession>Q07KY4</accession>
<dbReference type="OrthoDB" id="9794372at2"/>